<accession>A0A4Y9Z0R4</accession>
<evidence type="ECO:0000313" key="2">
    <source>
        <dbReference type="EMBL" id="TFY68406.1"/>
    </source>
</evidence>
<name>A0A4Y9Z0R4_9APHY</name>
<protein>
    <submittedName>
        <fullName evidence="2">Uncharacterized protein</fullName>
    </submittedName>
</protein>
<comment type="caution">
    <text evidence="2">The sequence shown here is derived from an EMBL/GenBank/DDBJ whole genome shotgun (WGS) entry which is preliminary data.</text>
</comment>
<dbReference type="InterPro" id="IPR036610">
    <property type="entry name" value="PEBP-like_sf"/>
</dbReference>
<dbReference type="Proteomes" id="UP000298390">
    <property type="component" value="Unassembled WGS sequence"/>
</dbReference>
<dbReference type="STRING" id="34475.A0A4Y9Z0R4"/>
<dbReference type="EMBL" id="SEKV01000031">
    <property type="protein sequence ID" value="TFY68406.1"/>
    <property type="molecule type" value="Genomic_DNA"/>
</dbReference>
<dbReference type="SUPFAM" id="SSF49777">
    <property type="entry name" value="PEBP-like"/>
    <property type="match status" value="1"/>
</dbReference>
<reference evidence="2 3" key="1">
    <citation type="submission" date="2019-01" db="EMBL/GenBank/DDBJ databases">
        <title>Genome sequencing of the rare red list fungi Fomitopsis rosea.</title>
        <authorList>
            <person name="Buettner E."/>
            <person name="Kellner H."/>
        </authorList>
    </citation>
    <scope>NUCLEOTIDE SEQUENCE [LARGE SCALE GENOMIC DNA]</scope>
    <source>
        <strain evidence="2 3">DSM 105464</strain>
    </source>
</reference>
<proteinExistence type="predicted"/>
<feature type="region of interest" description="Disordered" evidence="1">
    <location>
        <begin position="70"/>
        <end position="97"/>
    </location>
</feature>
<organism evidence="2 3">
    <name type="scientific">Rhodofomes roseus</name>
    <dbReference type="NCBI Taxonomy" id="34475"/>
    <lineage>
        <taxon>Eukaryota</taxon>
        <taxon>Fungi</taxon>
        <taxon>Dikarya</taxon>
        <taxon>Basidiomycota</taxon>
        <taxon>Agaricomycotina</taxon>
        <taxon>Agaricomycetes</taxon>
        <taxon>Polyporales</taxon>
        <taxon>Rhodofomes</taxon>
    </lineage>
</organism>
<sequence length="133" mass="14092">MAHPDPVTADLARAALIPDVLPPTFQSSVLLTISYPNGQEVLLGNTLTAEAAREEPEIVFMPLSLSPEQADVPRARRRRRPGHGCAETTRGSGASDIGWLEGAPAHCEPHRKPVCAQDRARNDAIPAPGAASS</sequence>
<evidence type="ECO:0000256" key="1">
    <source>
        <dbReference type="SAM" id="MobiDB-lite"/>
    </source>
</evidence>
<dbReference type="AlphaFoldDB" id="A0A4Y9Z0R4"/>
<gene>
    <name evidence="2" type="ORF">EVJ58_g1036</name>
</gene>
<dbReference type="Gene3D" id="3.90.280.10">
    <property type="entry name" value="PEBP-like"/>
    <property type="match status" value="1"/>
</dbReference>
<evidence type="ECO:0000313" key="3">
    <source>
        <dbReference type="Proteomes" id="UP000298390"/>
    </source>
</evidence>